<organism evidence="3 4">
    <name type="scientific">Chlamydomonas eustigma</name>
    <dbReference type="NCBI Taxonomy" id="1157962"/>
    <lineage>
        <taxon>Eukaryota</taxon>
        <taxon>Viridiplantae</taxon>
        <taxon>Chlorophyta</taxon>
        <taxon>core chlorophytes</taxon>
        <taxon>Chlorophyceae</taxon>
        <taxon>CS clade</taxon>
        <taxon>Chlamydomonadales</taxon>
        <taxon>Chlamydomonadaceae</taxon>
        <taxon>Chlamydomonas</taxon>
    </lineage>
</organism>
<feature type="compositionally biased region" description="Pro residues" evidence="1">
    <location>
        <begin position="335"/>
        <end position="345"/>
    </location>
</feature>
<feature type="compositionally biased region" description="Pro residues" evidence="1">
    <location>
        <begin position="107"/>
        <end position="136"/>
    </location>
</feature>
<feature type="region of interest" description="Disordered" evidence="1">
    <location>
        <begin position="98"/>
        <end position="371"/>
    </location>
</feature>
<accession>A0A250XED9</accession>
<sequence>MASFHRFGRVTLLQYLQGNTFFKGTARLQYERSLDAREAFCVMNGTSLDSTAAAAAAGGKLVIKLELQEEPSAADPSGYHTAVEPQPASSLLTHSHSATAVTSAVNPPRPPPLMPGMIQPPPPPPPPGPPRPPPPHSTTQPHLTQAGGGGTSNSSFFSASWSVPQSTSPFAVQPPAPAGASLQMYGSSTSYTSPPGNSHNSRKVVPPPPVFSANTTASYSNNNFPQPPPPPPPSHARPSPSVQPPPGYPTPPTPPNGPTPSSGYLPGTPSNFPHAPHYLPPPAPPAAPFSTPPPPAPPAGPAPPPLPPPSHPCAATATSSVPNNYSPHQAVTIASPPPPPPPPTSSRPSLQTGQTSTSSKMMNNDTAARSAADATAAAVTASNRPSNSSKSVGFRWQGSLAKSGIEVCSLCSMEVDLISRSGAAAHAVATALNEPTSQWPEVLDVKLRVELRYVEQLYCNTPPHLRSVLWLKPIIKNVAVVAVAVAEAVAEGGAEAEAEATRLSDFVQYLANKSRAGVIKLQPGAAAGLLASHQQPLNLMASPFRTLYLIPPSTQVCSALGVPWPPPHNDVISGSYINSGTSSASRLVPPPLLLAAVVPTPIAANANAPSSHPVAPSNLAAASSGGGAPP</sequence>
<dbReference type="AlphaFoldDB" id="A0A250XED9"/>
<name>A0A250XED9_9CHLO</name>
<feature type="compositionally biased region" description="Pro residues" evidence="1">
    <location>
        <begin position="225"/>
        <end position="258"/>
    </location>
</feature>
<proteinExistence type="predicted"/>
<dbReference type="Pfam" id="PF07744">
    <property type="entry name" value="SPOC"/>
    <property type="match status" value="1"/>
</dbReference>
<feature type="compositionally biased region" description="Polar residues" evidence="1">
    <location>
        <begin position="316"/>
        <end position="329"/>
    </location>
</feature>
<feature type="compositionally biased region" description="Low complexity" evidence="1">
    <location>
        <begin position="152"/>
        <end position="166"/>
    </location>
</feature>
<dbReference type="InterPro" id="IPR012921">
    <property type="entry name" value="SPOC_C"/>
</dbReference>
<feature type="compositionally biased region" description="Polar residues" evidence="1">
    <location>
        <begin position="184"/>
        <end position="199"/>
    </location>
</feature>
<evidence type="ECO:0000313" key="4">
    <source>
        <dbReference type="Proteomes" id="UP000232323"/>
    </source>
</evidence>
<gene>
    <name evidence="3" type="ORF">CEUSTIGMA_g8875.t1</name>
</gene>
<feature type="compositionally biased region" description="Polar residues" evidence="1">
    <location>
        <begin position="350"/>
        <end position="362"/>
    </location>
</feature>
<evidence type="ECO:0000256" key="1">
    <source>
        <dbReference type="SAM" id="MobiDB-lite"/>
    </source>
</evidence>
<feature type="domain" description="Spen paralogue and orthologue SPOC C-terminal" evidence="2">
    <location>
        <begin position="392"/>
        <end position="556"/>
    </location>
</feature>
<dbReference type="STRING" id="1157962.A0A250XED9"/>
<feature type="compositionally biased region" description="Pro residues" evidence="1">
    <location>
        <begin position="278"/>
        <end position="311"/>
    </location>
</feature>
<dbReference type="Proteomes" id="UP000232323">
    <property type="component" value="Unassembled WGS sequence"/>
</dbReference>
<reference evidence="3 4" key="1">
    <citation type="submission" date="2017-08" db="EMBL/GenBank/DDBJ databases">
        <title>Acidophilic green algal genome provides insights into adaptation to an acidic environment.</title>
        <authorList>
            <person name="Hirooka S."/>
            <person name="Hirose Y."/>
            <person name="Kanesaki Y."/>
            <person name="Higuchi S."/>
            <person name="Fujiwara T."/>
            <person name="Onuma R."/>
            <person name="Era A."/>
            <person name="Ohbayashi R."/>
            <person name="Uzuka A."/>
            <person name="Nozaki H."/>
            <person name="Yoshikawa H."/>
            <person name="Miyagishima S.Y."/>
        </authorList>
    </citation>
    <scope>NUCLEOTIDE SEQUENCE [LARGE SCALE GENOMIC DNA]</scope>
    <source>
        <strain evidence="3 4">NIES-2499</strain>
    </source>
</reference>
<keyword evidence="4" id="KW-1185">Reference proteome</keyword>
<comment type="caution">
    <text evidence="3">The sequence shown here is derived from an EMBL/GenBank/DDBJ whole genome shotgun (WGS) entry which is preliminary data.</text>
</comment>
<protein>
    <recommendedName>
        <fullName evidence="2">Spen paralogue and orthologue SPOC C-terminal domain-containing protein</fullName>
    </recommendedName>
</protein>
<evidence type="ECO:0000313" key="3">
    <source>
        <dbReference type="EMBL" id="GAX81445.1"/>
    </source>
</evidence>
<dbReference type="EMBL" id="BEGY01000065">
    <property type="protein sequence ID" value="GAX81445.1"/>
    <property type="molecule type" value="Genomic_DNA"/>
</dbReference>
<feature type="compositionally biased region" description="Low complexity" evidence="1">
    <location>
        <begin position="212"/>
        <end position="224"/>
    </location>
</feature>
<evidence type="ECO:0000259" key="2">
    <source>
        <dbReference type="Pfam" id="PF07744"/>
    </source>
</evidence>
<dbReference type="OrthoDB" id="539862at2759"/>
<feature type="region of interest" description="Disordered" evidence="1">
    <location>
        <begin position="608"/>
        <end position="630"/>
    </location>
</feature>